<dbReference type="PANTHER" id="PTHR12137">
    <property type="entry name" value="CARBOHYDRATE SULFOTRANSFERASE"/>
    <property type="match status" value="1"/>
</dbReference>
<keyword evidence="3 11" id="KW-0808">Transferase</keyword>
<keyword evidence="7 11" id="KW-0333">Golgi apparatus</keyword>
<dbReference type="GO" id="GO:0000139">
    <property type="term" value="C:Golgi membrane"/>
    <property type="evidence" value="ECO:0007669"/>
    <property type="project" value="UniProtKB-SubCell"/>
</dbReference>
<dbReference type="GO" id="GO:0016051">
    <property type="term" value="P:carbohydrate biosynthetic process"/>
    <property type="evidence" value="ECO:0007669"/>
    <property type="project" value="InterPro"/>
</dbReference>
<keyword evidence="9 11" id="KW-0325">Glycoprotein</keyword>
<comment type="subcellular location">
    <subcellularLocation>
        <location evidence="1 11">Golgi apparatus membrane</location>
        <topology evidence="1 11">Single-pass type II membrane protein</topology>
    </subcellularLocation>
</comment>
<dbReference type="EC" id="2.8.2.-" evidence="11"/>
<proteinExistence type="inferred from homology"/>
<evidence type="ECO:0000256" key="11">
    <source>
        <dbReference type="RuleBase" id="RU364020"/>
    </source>
</evidence>
<evidence type="ECO:0000256" key="7">
    <source>
        <dbReference type="ARBA" id="ARBA00023034"/>
    </source>
</evidence>
<protein>
    <recommendedName>
        <fullName evidence="11">Carbohydrate sulfotransferase</fullName>
        <ecNumber evidence="11">2.8.2.-</ecNumber>
    </recommendedName>
</protein>
<evidence type="ECO:0000313" key="13">
    <source>
        <dbReference type="Proteomes" id="UP000694562"/>
    </source>
</evidence>
<keyword evidence="13" id="KW-1185">Reference proteome</keyword>
<keyword evidence="5 11" id="KW-0735">Signal-anchor</keyword>
<name>A0A8C4VCM1_FALTI</name>
<reference evidence="12" key="1">
    <citation type="submission" date="2025-08" db="UniProtKB">
        <authorList>
            <consortium name="Ensembl"/>
        </authorList>
    </citation>
    <scope>IDENTIFICATION</scope>
</reference>
<dbReference type="PANTHER" id="PTHR12137:SF64">
    <property type="entry name" value="CARBOHYDRATE SULFOTRANSFERASE"/>
    <property type="match status" value="1"/>
</dbReference>
<evidence type="ECO:0000256" key="5">
    <source>
        <dbReference type="ARBA" id="ARBA00022968"/>
    </source>
</evidence>
<evidence type="ECO:0000313" key="12">
    <source>
        <dbReference type="Ensembl" id="ENSFTIP00000024404.1"/>
    </source>
</evidence>
<dbReference type="GO" id="GO:0050655">
    <property type="term" value="P:dermatan sulfate proteoglycan metabolic process"/>
    <property type="evidence" value="ECO:0007669"/>
    <property type="project" value="TreeGrafter"/>
</dbReference>
<evidence type="ECO:0000256" key="3">
    <source>
        <dbReference type="ARBA" id="ARBA00022679"/>
    </source>
</evidence>
<keyword evidence="8 11" id="KW-0472">Membrane</keyword>
<keyword evidence="4 11" id="KW-0812">Transmembrane</keyword>
<feature type="transmembrane region" description="Helical" evidence="11">
    <location>
        <begin position="6"/>
        <end position="29"/>
    </location>
</feature>
<dbReference type="AlphaFoldDB" id="A0A8C4VCM1"/>
<keyword evidence="6 11" id="KW-1133">Transmembrane helix</keyword>
<evidence type="ECO:0000256" key="2">
    <source>
        <dbReference type="ARBA" id="ARBA00006339"/>
    </source>
</evidence>
<organism evidence="12 13">
    <name type="scientific">Falco tinnunculus</name>
    <name type="common">Common kestrel</name>
    <dbReference type="NCBI Taxonomy" id="100819"/>
    <lineage>
        <taxon>Eukaryota</taxon>
        <taxon>Metazoa</taxon>
        <taxon>Chordata</taxon>
        <taxon>Craniata</taxon>
        <taxon>Vertebrata</taxon>
        <taxon>Euteleostomi</taxon>
        <taxon>Archelosauria</taxon>
        <taxon>Archosauria</taxon>
        <taxon>Dinosauria</taxon>
        <taxon>Saurischia</taxon>
        <taxon>Theropoda</taxon>
        <taxon>Coelurosauria</taxon>
        <taxon>Aves</taxon>
        <taxon>Neognathae</taxon>
        <taxon>Neoaves</taxon>
        <taxon>Telluraves</taxon>
        <taxon>Australaves</taxon>
        <taxon>Falconiformes</taxon>
        <taxon>Falconidae</taxon>
        <taxon>Falco</taxon>
    </lineage>
</organism>
<dbReference type="OrthoDB" id="9896530at2759"/>
<dbReference type="GO" id="GO:0008146">
    <property type="term" value="F:sulfotransferase activity"/>
    <property type="evidence" value="ECO:0007669"/>
    <property type="project" value="InterPro"/>
</dbReference>
<evidence type="ECO:0000256" key="1">
    <source>
        <dbReference type="ARBA" id="ARBA00004323"/>
    </source>
</evidence>
<dbReference type="Pfam" id="PF03567">
    <property type="entry name" value="Sulfotransfer_2"/>
    <property type="match status" value="1"/>
</dbReference>
<evidence type="ECO:0000256" key="10">
    <source>
        <dbReference type="ARBA" id="ARBA00023277"/>
    </source>
</evidence>
<reference evidence="12" key="2">
    <citation type="submission" date="2025-09" db="UniProtKB">
        <authorList>
            <consortium name="Ensembl"/>
        </authorList>
    </citation>
    <scope>IDENTIFICATION</scope>
</reference>
<dbReference type="OMA" id="LISAYMH"/>
<dbReference type="Proteomes" id="UP000694562">
    <property type="component" value="Unplaced"/>
</dbReference>
<dbReference type="InterPro" id="IPR005331">
    <property type="entry name" value="Sulfotransferase"/>
</dbReference>
<sequence length="307" mass="35617">MEPFYLLLPFIFALLSSCFYLLFAFYLLLPFYLQEKKFTYGSEAEEGFTLTLDTFLHVQQLRKKRLRAFCSRSGKVTRMPRSREEKAYLLSSLRVSTKLDLLYCQVPSTGMEEWQQLLEKLEEEENVTLPAPLPYPWRHGPKTQLSQFNLTEIEAMLGSYTKVLFVRDPFQRLISMFMQGLGTNPSFSSFVQDVLDSGQKKAGAAWKPLVSLCRPCLVQYDYVVVFGFLRQELAHLLRRAGLPADSLLSKFTDTQVQWTYSWLSEQMFSELSLQQKQQLSHFYRGDLAAFPFPSSFLSDLLSTPETW</sequence>
<comment type="similarity">
    <text evidence="2 11">Belongs to the sulfotransferase 2 family.</text>
</comment>
<accession>A0A8C4VCM1</accession>
<evidence type="ECO:0000256" key="8">
    <source>
        <dbReference type="ARBA" id="ARBA00023136"/>
    </source>
</evidence>
<dbReference type="InterPro" id="IPR018011">
    <property type="entry name" value="Carb_sulfotrans_8-10"/>
</dbReference>
<dbReference type="Ensembl" id="ENSFTIT00000025435.1">
    <property type="protein sequence ID" value="ENSFTIP00000024404.1"/>
    <property type="gene ID" value="ENSFTIG00000015588.1"/>
</dbReference>
<evidence type="ECO:0000256" key="4">
    <source>
        <dbReference type="ARBA" id="ARBA00022692"/>
    </source>
</evidence>
<evidence type="ECO:0000256" key="6">
    <source>
        <dbReference type="ARBA" id="ARBA00022989"/>
    </source>
</evidence>
<evidence type="ECO:0000256" key="9">
    <source>
        <dbReference type="ARBA" id="ARBA00023180"/>
    </source>
</evidence>
<keyword evidence="10 11" id="KW-0119">Carbohydrate metabolism</keyword>